<evidence type="ECO:0000259" key="2">
    <source>
        <dbReference type="PROSITE" id="PS50987"/>
    </source>
</evidence>
<dbReference type="InterPro" id="IPR036388">
    <property type="entry name" value="WH-like_DNA-bd_sf"/>
</dbReference>
<dbReference type="InterPro" id="IPR013538">
    <property type="entry name" value="ASHA1/2-like_C"/>
</dbReference>
<gene>
    <name evidence="3" type="ORF">GCM10023203_57670</name>
</gene>
<dbReference type="EMBL" id="BAABHQ010000028">
    <property type="protein sequence ID" value="GAA4895777.1"/>
    <property type="molecule type" value="Genomic_DNA"/>
</dbReference>
<feature type="domain" description="HTH arsR-type" evidence="2">
    <location>
        <begin position="1"/>
        <end position="88"/>
    </location>
</feature>
<evidence type="ECO:0000313" key="3">
    <source>
        <dbReference type="EMBL" id="GAA4895777.1"/>
    </source>
</evidence>
<comment type="caution">
    <text evidence="3">The sequence shown here is derived from an EMBL/GenBank/DDBJ whole genome shotgun (WGS) entry which is preliminary data.</text>
</comment>
<dbReference type="SMART" id="SM00418">
    <property type="entry name" value="HTH_ARSR"/>
    <property type="match status" value="1"/>
</dbReference>
<evidence type="ECO:0000256" key="1">
    <source>
        <dbReference type="ARBA" id="ARBA00006817"/>
    </source>
</evidence>
<dbReference type="Pfam" id="PF08327">
    <property type="entry name" value="AHSA1"/>
    <property type="match status" value="1"/>
</dbReference>
<proteinExistence type="inferred from homology"/>
<name>A0ABP9F9T2_9PSEU</name>
<dbReference type="InterPro" id="IPR001845">
    <property type="entry name" value="HTH_ArsR_DNA-bd_dom"/>
</dbReference>
<dbReference type="SUPFAM" id="SSF55961">
    <property type="entry name" value="Bet v1-like"/>
    <property type="match status" value="1"/>
</dbReference>
<dbReference type="InterPro" id="IPR023393">
    <property type="entry name" value="START-like_dom_sf"/>
</dbReference>
<reference evidence="4" key="1">
    <citation type="journal article" date="2019" name="Int. J. Syst. Evol. Microbiol.">
        <title>The Global Catalogue of Microorganisms (GCM) 10K type strain sequencing project: providing services to taxonomists for standard genome sequencing and annotation.</title>
        <authorList>
            <consortium name="The Broad Institute Genomics Platform"/>
            <consortium name="The Broad Institute Genome Sequencing Center for Infectious Disease"/>
            <person name="Wu L."/>
            <person name="Ma J."/>
        </authorList>
    </citation>
    <scope>NUCLEOTIDE SEQUENCE [LARGE SCALE GENOMIC DNA]</scope>
    <source>
        <strain evidence="4">JCM 17983</strain>
    </source>
</reference>
<dbReference type="InterPro" id="IPR036390">
    <property type="entry name" value="WH_DNA-bd_sf"/>
</dbReference>
<organism evidence="3 4">
    <name type="scientific">Actinomycetospora straminea</name>
    <dbReference type="NCBI Taxonomy" id="663607"/>
    <lineage>
        <taxon>Bacteria</taxon>
        <taxon>Bacillati</taxon>
        <taxon>Actinomycetota</taxon>
        <taxon>Actinomycetes</taxon>
        <taxon>Pseudonocardiales</taxon>
        <taxon>Pseudonocardiaceae</taxon>
        <taxon>Actinomycetospora</taxon>
    </lineage>
</organism>
<dbReference type="PRINTS" id="PR00778">
    <property type="entry name" value="HTHARSR"/>
</dbReference>
<dbReference type="InterPro" id="IPR011991">
    <property type="entry name" value="ArsR-like_HTH"/>
</dbReference>
<dbReference type="RefSeq" id="WP_274235069.1">
    <property type="nucleotide sequence ID" value="NZ_BAABHQ010000028.1"/>
</dbReference>
<keyword evidence="4" id="KW-1185">Reference proteome</keyword>
<dbReference type="PANTHER" id="PTHR38600">
    <property type="entry name" value="TRANSCRIPTIONAL REGULATORY PROTEIN"/>
    <property type="match status" value="1"/>
</dbReference>
<accession>A0ABP9F9T2</accession>
<sequence>MDEVFRALADPSRRALLDGLHARGGQSLRELGEGLDMTRQAVAKHLGVLEAAGLVVTSWHGREKHHHLNAAPINDVADRWIRRYDRARAQTLADLRQALEETEMSDDFVYVTYIRTTPEKLWQALTDPAFITRYFEGGGPSSDWREGSKVLWSMQGEPHHDWDQHVLEADPPRRLSYTWHNYQPEMAEMFGWSDERLAELQQEKRSKVTFDIEPAGQAVKLTVTHDDFVPDSEMLRGVSQGWPGILSNLKSVLETGEVVGIA</sequence>
<dbReference type="CDD" id="cd08893">
    <property type="entry name" value="SRPBCC_CalC_Aha1-like_GntR-HTH"/>
    <property type="match status" value="1"/>
</dbReference>
<protein>
    <submittedName>
        <fullName evidence="3">Metalloregulator ArsR/SmtB family transcription factor</fullName>
    </submittedName>
</protein>
<dbReference type="Gene3D" id="3.30.530.20">
    <property type="match status" value="1"/>
</dbReference>
<dbReference type="Gene3D" id="1.10.10.10">
    <property type="entry name" value="Winged helix-like DNA-binding domain superfamily/Winged helix DNA-binding domain"/>
    <property type="match status" value="1"/>
</dbReference>
<dbReference type="PROSITE" id="PS50987">
    <property type="entry name" value="HTH_ARSR_2"/>
    <property type="match status" value="1"/>
</dbReference>
<dbReference type="Proteomes" id="UP001500457">
    <property type="component" value="Unassembled WGS sequence"/>
</dbReference>
<dbReference type="PANTHER" id="PTHR38600:SF1">
    <property type="entry name" value="TRANSCRIPTIONAL REGULATORY PROTEIN"/>
    <property type="match status" value="1"/>
</dbReference>
<dbReference type="Pfam" id="PF12840">
    <property type="entry name" value="HTH_20"/>
    <property type="match status" value="1"/>
</dbReference>
<evidence type="ECO:0000313" key="4">
    <source>
        <dbReference type="Proteomes" id="UP001500457"/>
    </source>
</evidence>
<dbReference type="CDD" id="cd00090">
    <property type="entry name" value="HTH_ARSR"/>
    <property type="match status" value="1"/>
</dbReference>
<dbReference type="SUPFAM" id="SSF46785">
    <property type="entry name" value="Winged helix' DNA-binding domain"/>
    <property type="match status" value="1"/>
</dbReference>
<comment type="similarity">
    <text evidence="1">Belongs to the AHA1 family.</text>
</comment>